<evidence type="ECO:0000313" key="3">
    <source>
        <dbReference type="Proteomes" id="UP000198393"/>
    </source>
</evidence>
<dbReference type="OrthoDB" id="1117715at2"/>
<evidence type="ECO:0008006" key="4">
    <source>
        <dbReference type="Google" id="ProtNLM"/>
    </source>
</evidence>
<dbReference type="InterPro" id="IPR046239">
    <property type="entry name" value="DUF6272"/>
</dbReference>
<dbReference type="Proteomes" id="UP000198393">
    <property type="component" value="Unassembled WGS sequence"/>
</dbReference>
<keyword evidence="3" id="KW-1185">Reference proteome</keyword>
<reference evidence="2 3" key="1">
    <citation type="submission" date="2017-06" db="EMBL/GenBank/DDBJ databases">
        <authorList>
            <person name="Kim H.J."/>
            <person name="Triplett B.A."/>
        </authorList>
    </citation>
    <scope>NUCLEOTIDE SEQUENCE [LARGE SCALE GENOMIC DNA]</scope>
    <source>
        <strain evidence="2 3">DSM 19307</strain>
    </source>
</reference>
<organism evidence="2 3">
    <name type="scientific">Ekhidna lutea</name>
    <dbReference type="NCBI Taxonomy" id="447679"/>
    <lineage>
        <taxon>Bacteria</taxon>
        <taxon>Pseudomonadati</taxon>
        <taxon>Bacteroidota</taxon>
        <taxon>Cytophagia</taxon>
        <taxon>Cytophagales</taxon>
        <taxon>Reichenbachiellaceae</taxon>
        <taxon>Ekhidna</taxon>
    </lineage>
</organism>
<protein>
    <recommendedName>
        <fullName evidence="4">Histidine kinase-, DNA gyrase B-, and HSP90-like ATPase</fullName>
    </recommendedName>
</protein>
<feature type="coiled-coil region" evidence="1">
    <location>
        <begin position="25"/>
        <end position="52"/>
    </location>
</feature>
<accession>A0A239LKG6</accession>
<evidence type="ECO:0000313" key="2">
    <source>
        <dbReference type="EMBL" id="SNT30388.1"/>
    </source>
</evidence>
<name>A0A239LKG6_EKHLU</name>
<dbReference type="Pfam" id="PF19788">
    <property type="entry name" value="DUF6272"/>
    <property type="match status" value="1"/>
</dbReference>
<keyword evidence="1" id="KW-0175">Coiled coil</keyword>
<dbReference type="AlphaFoldDB" id="A0A239LKG6"/>
<dbReference type="RefSeq" id="WP_089357966.1">
    <property type="nucleotide sequence ID" value="NZ_FZPD01000005.1"/>
</dbReference>
<gene>
    <name evidence="2" type="ORF">SAMN05421640_3305</name>
</gene>
<proteinExistence type="predicted"/>
<dbReference type="NCBIfam" id="NF038262">
    <property type="entry name" value="SiaB_fam_kinase"/>
    <property type="match status" value="1"/>
</dbReference>
<dbReference type="EMBL" id="FZPD01000005">
    <property type="protein sequence ID" value="SNT30388.1"/>
    <property type="molecule type" value="Genomic_DNA"/>
</dbReference>
<evidence type="ECO:0000256" key="1">
    <source>
        <dbReference type="SAM" id="Coils"/>
    </source>
</evidence>
<sequence>MDYLRSYKNIYDQNIILMFKGELTFDLVTAMIGTLEERLEELEENRKVKKKFYNVATECIQNLYYHLDEVNADDMKVSSYDSNSALIMISARKRFYSLQTGNYIPSSKTKEIQKRLDDINAVDADELRALYKKVLAEQEFSDKGTGGLGFIDIARKTGGQKLRYKFQPVTDKVSYFTFQIRLPRLEA</sequence>